<dbReference type="PRINTS" id="PR00081">
    <property type="entry name" value="GDHRDH"/>
</dbReference>
<evidence type="ECO:0008006" key="5">
    <source>
        <dbReference type="Google" id="ProtNLM"/>
    </source>
</evidence>
<dbReference type="PANTHER" id="PTHR42760:SF133">
    <property type="entry name" value="3-OXOACYL-[ACYL-CARRIER-PROTEIN] REDUCTASE"/>
    <property type="match status" value="1"/>
</dbReference>
<dbReference type="VEuPathDB" id="FungiDB:AFLA_011375"/>
<dbReference type="EMBL" id="ML734655">
    <property type="protein sequence ID" value="KAB8242821.1"/>
    <property type="molecule type" value="Genomic_DNA"/>
</dbReference>
<dbReference type="InterPro" id="IPR002347">
    <property type="entry name" value="SDR_fam"/>
</dbReference>
<dbReference type="GO" id="GO:0016616">
    <property type="term" value="F:oxidoreductase activity, acting on the CH-OH group of donors, NAD or NADP as acceptor"/>
    <property type="evidence" value="ECO:0007669"/>
    <property type="project" value="TreeGrafter"/>
</dbReference>
<dbReference type="VEuPathDB" id="FungiDB:F9C07_1606356"/>
<proteinExistence type="inferred from homology"/>
<comment type="similarity">
    <text evidence="1">Belongs to the short-chain dehydrogenases/reductases (SDR) family.</text>
</comment>
<accession>A0A5N6GKD4</accession>
<dbReference type="Pfam" id="PF00106">
    <property type="entry name" value="adh_short"/>
    <property type="match status" value="1"/>
</dbReference>
<dbReference type="GO" id="GO:0006633">
    <property type="term" value="P:fatty acid biosynthetic process"/>
    <property type="evidence" value="ECO:0007669"/>
    <property type="project" value="TreeGrafter"/>
</dbReference>
<evidence type="ECO:0000256" key="1">
    <source>
        <dbReference type="ARBA" id="ARBA00006484"/>
    </source>
</evidence>
<dbReference type="GO" id="GO:0048038">
    <property type="term" value="F:quinone binding"/>
    <property type="evidence" value="ECO:0007669"/>
    <property type="project" value="TreeGrafter"/>
</dbReference>
<gene>
    <name evidence="4" type="ORF">BDV35DRAFT_399741</name>
</gene>
<evidence type="ECO:0000256" key="2">
    <source>
        <dbReference type="ARBA" id="ARBA00022857"/>
    </source>
</evidence>
<dbReference type="CDD" id="cd05233">
    <property type="entry name" value="SDR_c"/>
    <property type="match status" value="1"/>
</dbReference>
<protein>
    <recommendedName>
        <fullName evidence="5">Short-chain dehydrogenase</fullName>
    </recommendedName>
</protein>
<dbReference type="Gene3D" id="3.40.50.720">
    <property type="entry name" value="NAD(P)-binding Rossmann-like Domain"/>
    <property type="match status" value="1"/>
</dbReference>
<evidence type="ECO:0000313" key="4">
    <source>
        <dbReference type="EMBL" id="KAB8242821.1"/>
    </source>
</evidence>
<dbReference type="InterPro" id="IPR036291">
    <property type="entry name" value="NAD(P)-bd_dom_sf"/>
</dbReference>
<dbReference type="PANTHER" id="PTHR42760">
    <property type="entry name" value="SHORT-CHAIN DEHYDROGENASES/REDUCTASES FAMILY MEMBER"/>
    <property type="match status" value="1"/>
</dbReference>
<evidence type="ECO:0000256" key="3">
    <source>
        <dbReference type="ARBA" id="ARBA00023002"/>
    </source>
</evidence>
<reference evidence="4" key="1">
    <citation type="submission" date="2019-04" db="EMBL/GenBank/DDBJ databases">
        <title>Friends and foes A comparative genomics study of 23 Aspergillus species from section Flavi.</title>
        <authorList>
            <consortium name="DOE Joint Genome Institute"/>
            <person name="Kjaerbolling I."/>
            <person name="Vesth T."/>
            <person name="Frisvad J.C."/>
            <person name="Nybo J.L."/>
            <person name="Theobald S."/>
            <person name="Kildgaard S."/>
            <person name="Isbrandt T."/>
            <person name="Kuo A."/>
            <person name="Sato A."/>
            <person name="Lyhne E.K."/>
            <person name="Kogle M.E."/>
            <person name="Wiebenga A."/>
            <person name="Kun R.S."/>
            <person name="Lubbers R.J."/>
            <person name="Makela M.R."/>
            <person name="Barry K."/>
            <person name="Chovatia M."/>
            <person name="Clum A."/>
            <person name="Daum C."/>
            <person name="Haridas S."/>
            <person name="He G."/>
            <person name="LaButti K."/>
            <person name="Lipzen A."/>
            <person name="Mondo S."/>
            <person name="Riley R."/>
            <person name="Salamov A."/>
            <person name="Simmons B.A."/>
            <person name="Magnuson J.K."/>
            <person name="Henrissat B."/>
            <person name="Mortensen U.H."/>
            <person name="Larsen T.O."/>
            <person name="Devries R.P."/>
            <person name="Grigoriev I.V."/>
            <person name="Machida M."/>
            <person name="Baker S.E."/>
            <person name="Andersen M.R."/>
        </authorList>
    </citation>
    <scope>NUCLEOTIDE SEQUENCE [LARGE SCALE GENOMIC DNA]</scope>
    <source>
        <strain evidence="4">CBS 121.62</strain>
    </source>
</reference>
<organism evidence="4">
    <name type="scientific">Aspergillus flavus</name>
    <dbReference type="NCBI Taxonomy" id="5059"/>
    <lineage>
        <taxon>Eukaryota</taxon>
        <taxon>Fungi</taxon>
        <taxon>Dikarya</taxon>
        <taxon>Ascomycota</taxon>
        <taxon>Pezizomycotina</taxon>
        <taxon>Eurotiomycetes</taxon>
        <taxon>Eurotiomycetidae</taxon>
        <taxon>Eurotiales</taxon>
        <taxon>Aspergillaceae</taxon>
        <taxon>Aspergillus</taxon>
        <taxon>Aspergillus subgen. Circumdati</taxon>
    </lineage>
</organism>
<sequence length="360" mass="39740">MSFIPLPRKTEIAIKTTPERAWIVFTCRFRTDFRRCGRKARTKDPVANREFKYGVSVPTADSFSLEKDSRFELYLAAIWCSMKTLHFQPYAGLADALGRADLSGRSVLITGGGHGIGFKIATSFAERGVGRILLVGRTESRLVEATKRLSSIAGTSVRYEVADLASQDDIRRVFETLKFSPDILINNAGYMPNPESFLTTNLSEYWSGFTINVLGTVRFTQAYLRHRLEQGATSPAVVITLNTAGAYGPSVPNLSAYLASKAGLVRWVEIVSADIDKQVARFISVHPGAVDTDMLAKSQLGGAFPSTEGKLVGDFVVWTATEEADFLAGRFVWANWDVQELLSRRDDIVSKNLFVTSLTE</sequence>
<dbReference type="SUPFAM" id="SSF51735">
    <property type="entry name" value="NAD(P)-binding Rossmann-fold domains"/>
    <property type="match status" value="1"/>
</dbReference>
<keyword evidence="2" id="KW-0521">NADP</keyword>
<name>A0A5N6GKD4_ASPFL</name>
<dbReference type="AlphaFoldDB" id="A0A5N6GKD4"/>
<keyword evidence="3" id="KW-0560">Oxidoreductase</keyword>
<dbReference type="Proteomes" id="UP000325434">
    <property type="component" value="Unassembled WGS sequence"/>
</dbReference>